<dbReference type="Gene3D" id="2.30.30.60">
    <property type="match status" value="1"/>
</dbReference>
<comment type="subunit">
    <text evidence="7">Homoheptamer.</text>
</comment>
<feature type="domain" description="Mechanosensitive ion channel MscS C-terminal" evidence="10">
    <location>
        <begin position="171"/>
        <end position="245"/>
    </location>
</feature>
<dbReference type="InterPro" id="IPR010920">
    <property type="entry name" value="LSM_dom_sf"/>
</dbReference>
<dbReference type="EMBL" id="JAAONZ010000021">
    <property type="protein sequence ID" value="NHO67863.1"/>
    <property type="molecule type" value="Genomic_DNA"/>
</dbReference>
<dbReference type="RefSeq" id="WP_167191318.1">
    <property type="nucleotide sequence ID" value="NZ_JAAONZ010000021.1"/>
</dbReference>
<evidence type="ECO:0000256" key="3">
    <source>
        <dbReference type="ARBA" id="ARBA00022475"/>
    </source>
</evidence>
<keyword evidence="3" id="KW-1003">Cell membrane</keyword>
<keyword evidence="7" id="KW-0813">Transport</keyword>
<evidence type="ECO:0000256" key="2">
    <source>
        <dbReference type="ARBA" id="ARBA00008017"/>
    </source>
</evidence>
<feature type="domain" description="Mechanosensitive ion channel MscS" evidence="9">
    <location>
        <begin position="95"/>
        <end position="154"/>
    </location>
</feature>
<dbReference type="InterPro" id="IPR049278">
    <property type="entry name" value="MS_channel_C"/>
</dbReference>
<keyword evidence="7" id="KW-0407">Ion channel</keyword>
<name>A0A9E5T495_9GAMM</name>
<dbReference type="SUPFAM" id="SSF82689">
    <property type="entry name" value="Mechanosensitive channel protein MscS (YggB), C-terminal domain"/>
    <property type="match status" value="1"/>
</dbReference>
<dbReference type="InterPro" id="IPR023408">
    <property type="entry name" value="MscS_beta-dom_sf"/>
</dbReference>
<keyword evidence="6 7" id="KW-0472">Membrane</keyword>
<organism evidence="11 12">
    <name type="scientific">Pseudomaricurvus hydrocarbonicus</name>
    <dbReference type="NCBI Taxonomy" id="1470433"/>
    <lineage>
        <taxon>Bacteria</taxon>
        <taxon>Pseudomonadati</taxon>
        <taxon>Pseudomonadota</taxon>
        <taxon>Gammaproteobacteria</taxon>
        <taxon>Cellvibrionales</taxon>
        <taxon>Cellvibrionaceae</taxon>
        <taxon>Pseudomaricurvus</taxon>
    </lineage>
</organism>
<dbReference type="Pfam" id="PF21082">
    <property type="entry name" value="MS_channel_3rd"/>
    <property type="match status" value="1"/>
</dbReference>
<evidence type="ECO:0000256" key="6">
    <source>
        <dbReference type="ARBA" id="ARBA00023136"/>
    </source>
</evidence>
<feature type="transmembrane region" description="Helical" evidence="7">
    <location>
        <begin position="15"/>
        <end position="33"/>
    </location>
</feature>
<evidence type="ECO:0000256" key="7">
    <source>
        <dbReference type="RuleBase" id="RU369025"/>
    </source>
</evidence>
<accession>A0A9E5T495</accession>
<dbReference type="Pfam" id="PF00924">
    <property type="entry name" value="MS_channel_2nd"/>
    <property type="match status" value="1"/>
</dbReference>
<dbReference type="PANTHER" id="PTHR30221:SF18">
    <property type="entry name" value="SLL0590 PROTEIN"/>
    <property type="match status" value="1"/>
</dbReference>
<evidence type="ECO:0000256" key="5">
    <source>
        <dbReference type="ARBA" id="ARBA00022989"/>
    </source>
</evidence>
<comment type="subcellular location">
    <subcellularLocation>
        <location evidence="7">Cell inner membrane</location>
        <topology evidence="7">Multi-pass membrane protein</topology>
    </subcellularLocation>
    <subcellularLocation>
        <location evidence="1">Cell membrane</location>
        <topology evidence="1">Multi-pass membrane protein</topology>
    </subcellularLocation>
</comment>
<evidence type="ECO:0000256" key="1">
    <source>
        <dbReference type="ARBA" id="ARBA00004651"/>
    </source>
</evidence>
<feature type="transmembrane region" description="Helical" evidence="7">
    <location>
        <begin position="76"/>
        <end position="101"/>
    </location>
</feature>
<dbReference type="InterPro" id="IPR006685">
    <property type="entry name" value="MscS_channel_2nd"/>
</dbReference>
<dbReference type="InterPro" id="IPR011066">
    <property type="entry name" value="MscS_channel_C_sf"/>
</dbReference>
<proteinExistence type="inferred from homology"/>
<dbReference type="AlphaFoldDB" id="A0A9E5T495"/>
<evidence type="ECO:0000259" key="10">
    <source>
        <dbReference type="Pfam" id="PF21082"/>
    </source>
</evidence>
<dbReference type="Gene3D" id="3.30.70.100">
    <property type="match status" value="1"/>
</dbReference>
<protein>
    <recommendedName>
        <fullName evidence="7">Small-conductance mechanosensitive channel</fullName>
    </recommendedName>
</protein>
<sequence>MADFVSMTEQLTRDYGYSLLLLLVAAGFIKLINLRSLTQSKHYRFRNQILVIVLVLLAGLGLVLTLPLDSGTRGQLLTLMGLVFTAVLTLSSPTVAANAMAGFMIRSENKFSPGDFIQVNEYFGRVTEQGLFQTEIQTEDRDLLSVPNLFISSHPVKVVHADGTVVSAEVTLGYDVDHHLIEAMLLQAATDANLEEPFVYVMDLGDYSVKYRVAGFLKQVKHLLSSRSMLRKKMMDRLHEQNIEIVSPAFMNQRQINSDVIPQRSFVIPDNPAEIGPESLIFDKAERAQQLNELKESYNELKLELKAMDSGNEPDTDALKSRKLRRLKALKRAIAVLDTAQTEG</sequence>
<comment type="caution">
    <text evidence="7">Lacks conserved residue(s) required for the propagation of feature annotation.</text>
</comment>
<keyword evidence="8" id="KW-0175">Coiled coil</keyword>
<dbReference type="GO" id="GO:0005886">
    <property type="term" value="C:plasma membrane"/>
    <property type="evidence" value="ECO:0007669"/>
    <property type="project" value="UniProtKB-SubCell"/>
</dbReference>
<feature type="coiled-coil region" evidence="8">
    <location>
        <begin position="284"/>
        <end position="311"/>
    </location>
</feature>
<dbReference type="Proteomes" id="UP000787472">
    <property type="component" value="Unassembled WGS sequence"/>
</dbReference>
<evidence type="ECO:0000313" key="12">
    <source>
        <dbReference type="Proteomes" id="UP000787472"/>
    </source>
</evidence>
<comment type="caution">
    <text evidence="11">The sequence shown here is derived from an EMBL/GenBank/DDBJ whole genome shotgun (WGS) entry which is preliminary data.</text>
</comment>
<comment type="function">
    <text evidence="7">Mechanosensitive channel that participates in the regulation of osmotic pressure changes within the cell, opening in response to stretch forces in the membrane lipid bilayer, without the need for other proteins. Contributes to normal resistance to hypoosmotic shock. Forms an ion channel of 1.0 nanosiemens conductance with a slight preference for anions.</text>
</comment>
<keyword evidence="4 7" id="KW-0812">Transmembrane</keyword>
<evidence type="ECO:0000256" key="8">
    <source>
        <dbReference type="SAM" id="Coils"/>
    </source>
</evidence>
<dbReference type="InterPro" id="IPR045275">
    <property type="entry name" value="MscS_archaea/bacteria_type"/>
</dbReference>
<feature type="transmembrane region" description="Helical" evidence="7">
    <location>
        <begin position="45"/>
        <end position="64"/>
    </location>
</feature>
<reference evidence="11" key="1">
    <citation type="submission" date="2020-03" db="EMBL/GenBank/DDBJ databases">
        <authorList>
            <person name="Guo F."/>
        </authorList>
    </citation>
    <scope>NUCLEOTIDE SEQUENCE</scope>
    <source>
        <strain evidence="11">JCM 30134</strain>
    </source>
</reference>
<keyword evidence="5 7" id="KW-1133">Transmembrane helix</keyword>
<dbReference type="SUPFAM" id="SSF50182">
    <property type="entry name" value="Sm-like ribonucleoproteins"/>
    <property type="match status" value="1"/>
</dbReference>
<comment type="similarity">
    <text evidence="2 7">Belongs to the MscS (TC 1.A.23) family.</text>
</comment>
<keyword evidence="7" id="KW-0406">Ion transport</keyword>
<evidence type="ECO:0000256" key="4">
    <source>
        <dbReference type="ARBA" id="ARBA00022692"/>
    </source>
</evidence>
<evidence type="ECO:0000259" key="9">
    <source>
        <dbReference type="Pfam" id="PF00924"/>
    </source>
</evidence>
<keyword evidence="7" id="KW-0997">Cell inner membrane</keyword>
<dbReference type="PANTHER" id="PTHR30221">
    <property type="entry name" value="SMALL-CONDUCTANCE MECHANOSENSITIVE CHANNEL"/>
    <property type="match status" value="1"/>
</dbReference>
<gene>
    <name evidence="11" type="ORF">G8770_20140</name>
</gene>
<dbReference type="GO" id="GO:0008381">
    <property type="term" value="F:mechanosensitive monoatomic ion channel activity"/>
    <property type="evidence" value="ECO:0007669"/>
    <property type="project" value="InterPro"/>
</dbReference>
<keyword evidence="12" id="KW-1185">Reference proteome</keyword>
<evidence type="ECO:0000313" key="11">
    <source>
        <dbReference type="EMBL" id="NHO67863.1"/>
    </source>
</evidence>